<evidence type="ECO:0000313" key="1">
    <source>
        <dbReference type="EMBL" id="CCC92035.1"/>
    </source>
</evidence>
<sequence>MLSCLDTGTLTCTSNFSGYVKHSETSSVLNYSTVLAIRLWLRRAAVQTRILSPWNSLLYQQSVPLLRMGNRCGHVGYNLYMFVAPLWNIPVSKYTHLFTKNSIHATFKILKADNITPPTLMMWVFIRCSVSKKVRNAERNLLKLHGSLL</sequence>
<protein>
    <submittedName>
        <fullName evidence="1">Uncharacterized protein</fullName>
    </submittedName>
</protein>
<accession>G0URM3</accession>
<dbReference type="EMBL" id="HE575321">
    <property type="protein sequence ID" value="CCC92035.1"/>
    <property type="molecule type" value="Genomic_DNA"/>
</dbReference>
<gene>
    <name evidence="1" type="ORF">TCIL3000_8_2540</name>
</gene>
<dbReference type="AlphaFoldDB" id="G0URM3"/>
<name>G0URM3_TRYCI</name>
<organism evidence="1">
    <name type="scientific">Trypanosoma congolense (strain IL3000)</name>
    <dbReference type="NCBI Taxonomy" id="1068625"/>
    <lineage>
        <taxon>Eukaryota</taxon>
        <taxon>Discoba</taxon>
        <taxon>Euglenozoa</taxon>
        <taxon>Kinetoplastea</taxon>
        <taxon>Metakinetoplastina</taxon>
        <taxon>Trypanosomatida</taxon>
        <taxon>Trypanosomatidae</taxon>
        <taxon>Trypanosoma</taxon>
        <taxon>Nannomonas</taxon>
    </lineage>
</organism>
<reference evidence="1" key="1">
    <citation type="journal article" date="2012" name="Proc. Natl. Acad. Sci. U.S.A.">
        <title>Antigenic diversity is generated by distinct evolutionary mechanisms in African trypanosome species.</title>
        <authorList>
            <person name="Jackson A.P."/>
            <person name="Berry A."/>
            <person name="Aslett M."/>
            <person name="Allison H.C."/>
            <person name="Burton P."/>
            <person name="Vavrova-Anderson J."/>
            <person name="Brown R."/>
            <person name="Browne H."/>
            <person name="Corton N."/>
            <person name="Hauser H."/>
            <person name="Gamble J."/>
            <person name="Gilderthorp R."/>
            <person name="Marcello L."/>
            <person name="McQuillan J."/>
            <person name="Otto T.D."/>
            <person name="Quail M.A."/>
            <person name="Sanders M.J."/>
            <person name="van Tonder A."/>
            <person name="Ginger M.L."/>
            <person name="Field M.C."/>
            <person name="Barry J.D."/>
            <person name="Hertz-Fowler C."/>
            <person name="Berriman M."/>
        </authorList>
    </citation>
    <scope>NUCLEOTIDE SEQUENCE</scope>
    <source>
        <strain evidence="1">IL3000</strain>
    </source>
</reference>
<proteinExistence type="predicted"/>